<keyword evidence="1" id="KW-0472">Membrane</keyword>
<feature type="non-terminal residue" evidence="2">
    <location>
        <position position="1"/>
    </location>
</feature>
<gene>
    <name evidence="2" type="ORF">METZ01_LOCUS51308</name>
</gene>
<dbReference type="AlphaFoldDB" id="A0A381S4T3"/>
<evidence type="ECO:0000256" key="1">
    <source>
        <dbReference type="SAM" id="Phobius"/>
    </source>
</evidence>
<evidence type="ECO:0000313" key="2">
    <source>
        <dbReference type="EMBL" id="SUZ98454.1"/>
    </source>
</evidence>
<dbReference type="EMBL" id="UINC01002606">
    <property type="protein sequence ID" value="SUZ98454.1"/>
    <property type="molecule type" value="Genomic_DNA"/>
</dbReference>
<reference evidence="2" key="1">
    <citation type="submission" date="2018-05" db="EMBL/GenBank/DDBJ databases">
        <authorList>
            <person name="Lanie J.A."/>
            <person name="Ng W.-L."/>
            <person name="Kazmierczak K.M."/>
            <person name="Andrzejewski T.M."/>
            <person name="Davidsen T.M."/>
            <person name="Wayne K.J."/>
            <person name="Tettelin H."/>
            <person name="Glass J.I."/>
            <person name="Rusch D."/>
            <person name="Podicherti R."/>
            <person name="Tsui H.-C.T."/>
            <person name="Winkler M.E."/>
        </authorList>
    </citation>
    <scope>NUCLEOTIDE SEQUENCE</scope>
</reference>
<feature type="transmembrane region" description="Helical" evidence="1">
    <location>
        <begin position="12"/>
        <end position="30"/>
    </location>
</feature>
<feature type="transmembrane region" description="Helical" evidence="1">
    <location>
        <begin position="50"/>
        <end position="68"/>
    </location>
</feature>
<keyword evidence="1" id="KW-1133">Transmembrane helix</keyword>
<keyword evidence="1" id="KW-0812">Transmembrane</keyword>
<name>A0A381S4T3_9ZZZZ</name>
<protein>
    <submittedName>
        <fullName evidence="2">Uncharacterized protein</fullName>
    </submittedName>
</protein>
<organism evidence="2">
    <name type="scientific">marine metagenome</name>
    <dbReference type="NCBI Taxonomy" id="408172"/>
    <lineage>
        <taxon>unclassified sequences</taxon>
        <taxon>metagenomes</taxon>
        <taxon>ecological metagenomes</taxon>
    </lineage>
</organism>
<accession>A0A381S4T3</accession>
<feature type="transmembrane region" description="Helical" evidence="1">
    <location>
        <begin position="80"/>
        <end position="102"/>
    </location>
</feature>
<sequence>VANYKIEQTRELLLKVWTVLLMGSYGVGFLHEKMLVEQAEALKTDILPDVAKLLFFALMFVAFLIDIVEMREDKEKAYRFLFLSLILGGFSATISAMQYHALAWVLGG</sequence>
<proteinExistence type="predicted"/>